<feature type="domain" description="Glycoside hydrolase family 5" evidence="5">
    <location>
        <begin position="74"/>
        <end position="340"/>
    </location>
</feature>
<evidence type="ECO:0000256" key="3">
    <source>
        <dbReference type="ARBA" id="ARBA00023295"/>
    </source>
</evidence>
<evidence type="ECO:0000256" key="1">
    <source>
        <dbReference type="ARBA" id="ARBA00005641"/>
    </source>
</evidence>
<dbReference type="GO" id="GO:0005576">
    <property type="term" value="C:extracellular region"/>
    <property type="evidence" value="ECO:0007669"/>
    <property type="project" value="TreeGrafter"/>
</dbReference>
<dbReference type="GO" id="GO:0009986">
    <property type="term" value="C:cell surface"/>
    <property type="evidence" value="ECO:0007669"/>
    <property type="project" value="TreeGrafter"/>
</dbReference>
<dbReference type="GO" id="GO:0008422">
    <property type="term" value="F:beta-glucosidase activity"/>
    <property type="evidence" value="ECO:0007669"/>
    <property type="project" value="TreeGrafter"/>
</dbReference>
<dbReference type="Gene3D" id="3.20.20.80">
    <property type="entry name" value="Glycosidases"/>
    <property type="match status" value="1"/>
</dbReference>
<organism evidence="6 7">
    <name type="scientific">Sistotremastrum suecicum HHB10207 ss-3</name>
    <dbReference type="NCBI Taxonomy" id="1314776"/>
    <lineage>
        <taxon>Eukaryota</taxon>
        <taxon>Fungi</taxon>
        <taxon>Dikarya</taxon>
        <taxon>Basidiomycota</taxon>
        <taxon>Agaricomycotina</taxon>
        <taxon>Agaricomycetes</taxon>
        <taxon>Sistotremastrales</taxon>
        <taxon>Sistotremastraceae</taxon>
        <taxon>Sistotremastrum</taxon>
    </lineage>
</organism>
<protein>
    <submittedName>
        <fullName evidence="6">Glycoside hydrolase</fullName>
    </submittedName>
</protein>
<dbReference type="STRING" id="1314776.A0A166E1R9"/>
<reference evidence="6 7" key="1">
    <citation type="journal article" date="2016" name="Mol. Biol. Evol.">
        <title>Comparative Genomics of Early-Diverging Mushroom-Forming Fungi Provides Insights into the Origins of Lignocellulose Decay Capabilities.</title>
        <authorList>
            <person name="Nagy L.G."/>
            <person name="Riley R."/>
            <person name="Tritt A."/>
            <person name="Adam C."/>
            <person name="Daum C."/>
            <person name="Floudas D."/>
            <person name="Sun H."/>
            <person name="Yadav J.S."/>
            <person name="Pangilinan J."/>
            <person name="Larsson K.H."/>
            <person name="Matsuura K."/>
            <person name="Barry K."/>
            <person name="Labutti K."/>
            <person name="Kuo R."/>
            <person name="Ohm R.A."/>
            <person name="Bhattacharya S.S."/>
            <person name="Shirouzu T."/>
            <person name="Yoshinaga Y."/>
            <person name="Martin F.M."/>
            <person name="Grigoriev I.V."/>
            <person name="Hibbett D.S."/>
        </authorList>
    </citation>
    <scope>NUCLEOTIDE SEQUENCE [LARGE SCALE GENOMIC DNA]</scope>
    <source>
        <strain evidence="6 7">HHB10207 ss-3</strain>
    </source>
</reference>
<dbReference type="PANTHER" id="PTHR31297:SF13">
    <property type="entry name" value="PUTATIVE-RELATED"/>
    <property type="match status" value="1"/>
</dbReference>
<evidence type="ECO:0000313" key="7">
    <source>
        <dbReference type="Proteomes" id="UP000076798"/>
    </source>
</evidence>
<dbReference type="InterPro" id="IPR050386">
    <property type="entry name" value="Glycosyl_hydrolase_5"/>
</dbReference>
<dbReference type="EMBL" id="KV428051">
    <property type="protein sequence ID" value="KZT39126.1"/>
    <property type="molecule type" value="Genomic_DNA"/>
</dbReference>
<dbReference type="InterPro" id="IPR001547">
    <property type="entry name" value="Glyco_hydro_5"/>
</dbReference>
<sequence>MTPSFLRVEGTKIVDGDGKEIILRGAGLGGWLNMENFITGYPGCEFQIREALIKEIGPEKAEFFWDKFLEYFFTDEDAKFFASLGLNCIRLPFNYHHFEDDDNPRVLKESGFKHLDRVIDICAKHGIYTILDMHTAPGGQNPGWHADHGTHVSAFWIHADFQQRSLWLWDELSKHYASNPWVAGYNPLNEPADSQHKRLVRWYDQVYQVIRKNDSKHILFWDGNTFAQDFSQFGDAHKRWENSSYSLHDYSIFGFPASKEAYVGSPAQKGRLRATLDSKQAWMKERGLCVWNGEWGPVYARAEYDGDDTDAINEMRLHVLRDQLELYQEDSMSWSIWLYKDIGFQGMVYTSRETAYMKLFEKFLAKKQRLAIDAWGTDVKYVRHVYEPLEQLIAQNVEAPADLDIYPWKLGRRVGTLARDILVSDYLVPEWARHFAGKTEAELDELARSFHFDNCLKREGLNAALREHSSVAL</sequence>
<name>A0A166E1R9_9AGAM</name>
<dbReference type="OrthoDB" id="1887033at2759"/>
<keyword evidence="3 4" id="KW-0326">Glycosidase</keyword>
<proteinExistence type="inferred from homology"/>
<gene>
    <name evidence="6" type="ORF">SISSUDRAFT_1046039</name>
</gene>
<keyword evidence="7" id="KW-1185">Reference proteome</keyword>
<evidence type="ECO:0000313" key="6">
    <source>
        <dbReference type="EMBL" id="KZT39126.1"/>
    </source>
</evidence>
<dbReference type="FunFam" id="3.20.20.80:FF:000130">
    <property type="entry name" value="Endoglucanase C"/>
    <property type="match status" value="1"/>
</dbReference>
<dbReference type="GO" id="GO:0009251">
    <property type="term" value="P:glucan catabolic process"/>
    <property type="evidence" value="ECO:0007669"/>
    <property type="project" value="TreeGrafter"/>
</dbReference>
<keyword evidence="2 4" id="KW-0378">Hydrolase</keyword>
<evidence type="ECO:0000259" key="5">
    <source>
        <dbReference type="Pfam" id="PF00150"/>
    </source>
</evidence>
<dbReference type="AlphaFoldDB" id="A0A166E1R9"/>
<dbReference type="Pfam" id="PF00150">
    <property type="entry name" value="Cellulase"/>
    <property type="match status" value="1"/>
</dbReference>
<dbReference type="PANTHER" id="PTHR31297">
    <property type="entry name" value="GLUCAN ENDO-1,6-BETA-GLUCOSIDASE B"/>
    <property type="match status" value="1"/>
</dbReference>
<evidence type="ECO:0000256" key="4">
    <source>
        <dbReference type="RuleBase" id="RU361153"/>
    </source>
</evidence>
<dbReference type="InterPro" id="IPR017853">
    <property type="entry name" value="GH"/>
</dbReference>
<accession>A0A166E1R9</accession>
<comment type="similarity">
    <text evidence="1 4">Belongs to the glycosyl hydrolase 5 (cellulase A) family.</text>
</comment>
<evidence type="ECO:0000256" key="2">
    <source>
        <dbReference type="ARBA" id="ARBA00022801"/>
    </source>
</evidence>
<dbReference type="Proteomes" id="UP000076798">
    <property type="component" value="Unassembled WGS sequence"/>
</dbReference>
<dbReference type="SUPFAM" id="SSF51445">
    <property type="entry name" value="(Trans)glycosidases"/>
    <property type="match status" value="1"/>
</dbReference>